<proteinExistence type="predicted"/>
<keyword evidence="2" id="KW-1185">Reference proteome</keyword>
<dbReference type="KEGG" id="mlac:CP520_01180"/>
<dbReference type="AlphaFoldDB" id="A0A291IRI4"/>
<reference evidence="1 2" key="1">
    <citation type="submission" date="2017-09" db="EMBL/GenBank/DDBJ databases">
        <title>SPAdes assembly of the Mesoplasma lactucae genome.</title>
        <authorList>
            <person name="Knight T.F."/>
            <person name="Rubinstein R."/>
            <person name="Citino T."/>
        </authorList>
    </citation>
    <scope>NUCLEOTIDE SEQUENCE [LARGE SCALE GENOMIC DNA]</scope>
    <source>
        <strain evidence="1 2">831-C4</strain>
    </source>
</reference>
<name>A0A291IRI4_9MOLU</name>
<gene>
    <name evidence="1" type="ORF">CP520_01180</name>
</gene>
<evidence type="ECO:0000313" key="1">
    <source>
        <dbReference type="EMBL" id="ATG97370.1"/>
    </source>
</evidence>
<dbReference type="EMBL" id="CP023668">
    <property type="protein sequence ID" value="ATG97370.1"/>
    <property type="molecule type" value="Genomic_DNA"/>
</dbReference>
<accession>A0A291IRI4</accession>
<evidence type="ECO:0000313" key="2">
    <source>
        <dbReference type="Proteomes" id="UP000232227"/>
    </source>
</evidence>
<sequence length="186" mass="21389">MNSGMIISGFVLATVVAIIVGLFVFSTYRSIKQIYAFKKQGLPIFEDKKVFKTLLALLIVICLFYIAALILFIVYECIKDSHEDASKIVGYIFECLFLIEIVFAIAYILVSQKQANALIIAIKNNTLISSSDIIDRNSITKISESNHRKYLYIDYRDKEITGNIKRMKVIYSWQLKDFLNDNGFWK</sequence>
<organism evidence="1 2">
    <name type="scientific">Mesoplasma lactucae ATCC 49193</name>
    <dbReference type="NCBI Taxonomy" id="81460"/>
    <lineage>
        <taxon>Bacteria</taxon>
        <taxon>Bacillati</taxon>
        <taxon>Mycoplasmatota</taxon>
        <taxon>Mollicutes</taxon>
        <taxon>Entomoplasmatales</taxon>
        <taxon>Entomoplasmataceae</taxon>
        <taxon>Mesoplasma</taxon>
    </lineage>
</organism>
<dbReference type="Proteomes" id="UP000232227">
    <property type="component" value="Chromosome"/>
</dbReference>
<dbReference type="RefSeq" id="WP_096862658.1">
    <property type="nucleotide sequence ID" value="NZ_CP023668.1"/>
</dbReference>
<protein>
    <submittedName>
        <fullName evidence="1">Uncharacterized protein</fullName>
    </submittedName>
</protein>
<dbReference type="OrthoDB" id="392106at2"/>